<evidence type="ECO:0000256" key="1">
    <source>
        <dbReference type="SAM" id="MobiDB-lite"/>
    </source>
</evidence>
<feature type="compositionally biased region" description="Pro residues" evidence="1">
    <location>
        <begin position="274"/>
        <end position="285"/>
    </location>
</feature>
<evidence type="ECO:0000313" key="3">
    <source>
        <dbReference type="Proteomes" id="UP000794436"/>
    </source>
</evidence>
<dbReference type="Proteomes" id="UP000794436">
    <property type="component" value="Unassembled WGS sequence"/>
</dbReference>
<feature type="region of interest" description="Disordered" evidence="1">
    <location>
        <begin position="246"/>
        <end position="290"/>
    </location>
</feature>
<evidence type="ECO:0000313" key="2">
    <source>
        <dbReference type="EMBL" id="TMW55695.1"/>
    </source>
</evidence>
<name>A0A8K1F9X9_PYTOL</name>
<protein>
    <submittedName>
        <fullName evidence="2">Uncharacterized protein</fullName>
    </submittedName>
</protein>
<feature type="region of interest" description="Disordered" evidence="1">
    <location>
        <begin position="1"/>
        <end position="20"/>
    </location>
</feature>
<proteinExistence type="predicted"/>
<comment type="caution">
    <text evidence="2">The sequence shown here is derived from an EMBL/GenBank/DDBJ whole genome shotgun (WGS) entry which is preliminary data.</text>
</comment>
<feature type="compositionally biased region" description="Polar residues" evidence="1">
    <location>
        <begin position="256"/>
        <end position="269"/>
    </location>
</feature>
<feature type="region of interest" description="Disordered" evidence="1">
    <location>
        <begin position="194"/>
        <end position="226"/>
    </location>
</feature>
<gene>
    <name evidence="2" type="ORF">Poli38472_010577</name>
</gene>
<dbReference type="OrthoDB" id="168457at2759"/>
<reference evidence="2" key="1">
    <citation type="submission" date="2019-03" db="EMBL/GenBank/DDBJ databases">
        <title>Long read genome sequence of the mycoparasitic Pythium oligandrum ATCC 38472 isolated from sugarbeet rhizosphere.</title>
        <authorList>
            <person name="Gaulin E."/>
        </authorList>
    </citation>
    <scope>NUCLEOTIDE SEQUENCE</scope>
    <source>
        <strain evidence="2">ATCC 38472_TT</strain>
    </source>
</reference>
<dbReference type="EMBL" id="SPLM01000147">
    <property type="protein sequence ID" value="TMW55695.1"/>
    <property type="molecule type" value="Genomic_DNA"/>
</dbReference>
<keyword evidence="3" id="KW-1185">Reference proteome</keyword>
<organism evidence="2 3">
    <name type="scientific">Pythium oligandrum</name>
    <name type="common">Mycoparasitic fungus</name>
    <dbReference type="NCBI Taxonomy" id="41045"/>
    <lineage>
        <taxon>Eukaryota</taxon>
        <taxon>Sar</taxon>
        <taxon>Stramenopiles</taxon>
        <taxon>Oomycota</taxon>
        <taxon>Peronosporomycetes</taxon>
        <taxon>Pythiales</taxon>
        <taxon>Pythiaceae</taxon>
        <taxon>Pythium</taxon>
    </lineage>
</organism>
<feature type="compositionally biased region" description="Basic and acidic residues" evidence="1">
    <location>
        <begin position="194"/>
        <end position="220"/>
    </location>
</feature>
<dbReference type="AlphaFoldDB" id="A0A8K1F9X9"/>
<accession>A0A8K1F9X9</accession>
<sequence length="417" mass="45927">MDHTEASGLAYEGSMDPHGSSRRADVTILSIDPDLADLHAADAEESEAVALAVLEWLFIETNACYKQHYYSQKSISFAASFLNECLFDGLTGAILAPETEVEAQIFQSETSPVPEPRDRHAVQSLPLRSLEKSACGVDQCSTTSSIQRNGARNRLTTITTTKRRRNPDRGTIAVISKTASVVSLPKVIVVDEKEPDEKPDVKAWRQRCEESLRGPERKDNPQTMSRKRFELHQRLATDYLLQESLYSKSPRGNPAPGSTSPSSHKQQSPRPYKQVPPDPIPPPSLSPIGKGALVVPKTHLVQSYSTPSLRIRSSGALRRDNPHTMTTGKLQTLASLDATRNSRPNTALGVIPGKRSKEALLQYGGHAHKSSSTEYLREFPQPHHGVIKIMKSRERSASNTSVDAAIESARQRLAWIS</sequence>